<evidence type="ECO:0000313" key="4">
    <source>
        <dbReference type="Proteomes" id="UP000075531"/>
    </source>
</evidence>
<dbReference type="PATRIC" id="fig|1121338.3.peg.1338"/>
<protein>
    <recommendedName>
        <fullName evidence="5">Lipoprotein</fullName>
    </recommendedName>
</protein>
<organism evidence="3 4">
    <name type="scientific">Clostridium tepidiprofundi DSM 19306</name>
    <dbReference type="NCBI Taxonomy" id="1121338"/>
    <lineage>
        <taxon>Bacteria</taxon>
        <taxon>Bacillati</taxon>
        <taxon>Bacillota</taxon>
        <taxon>Clostridia</taxon>
        <taxon>Eubacteriales</taxon>
        <taxon>Clostridiaceae</taxon>
        <taxon>Clostridium</taxon>
    </lineage>
</organism>
<evidence type="ECO:0008006" key="5">
    <source>
        <dbReference type="Google" id="ProtNLM"/>
    </source>
</evidence>
<comment type="caution">
    <text evidence="3">The sequence shown here is derived from an EMBL/GenBank/DDBJ whole genome shotgun (WGS) entry which is preliminary data.</text>
</comment>
<name>A0A151B474_9CLOT</name>
<accession>A0A151B474</accession>
<feature type="region of interest" description="Disordered" evidence="1">
    <location>
        <begin position="32"/>
        <end position="63"/>
    </location>
</feature>
<reference evidence="3 4" key="1">
    <citation type="submission" date="2016-02" db="EMBL/GenBank/DDBJ databases">
        <title>Genome sequence of Clostridium tepidiprofundi DSM 19306.</title>
        <authorList>
            <person name="Poehlein A."/>
            <person name="Daniel R."/>
        </authorList>
    </citation>
    <scope>NUCLEOTIDE SEQUENCE [LARGE SCALE GENOMIC DNA]</scope>
    <source>
        <strain evidence="3 4">DSM 19306</strain>
    </source>
</reference>
<dbReference type="RefSeq" id="WP_066824268.1">
    <property type="nucleotide sequence ID" value="NZ_LTBA01000011.1"/>
</dbReference>
<dbReference type="PROSITE" id="PS51257">
    <property type="entry name" value="PROKAR_LIPOPROTEIN"/>
    <property type="match status" value="1"/>
</dbReference>
<keyword evidence="2" id="KW-0732">Signal</keyword>
<dbReference type="STRING" id="1121338.CLTEP_13020"/>
<evidence type="ECO:0000313" key="3">
    <source>
        <dbReference type="EMBL" id="KYH34705.1"/>
    </source>
</evidence>
<proteinExistence type="predicted"/>
<dbReference type="Proteomes" id="UP000075531">
    <property type="component" value="Unassembled WGS sequence"/>
</dbReference>
<dbReference type="OrthoDB" id="2067411at2"/>
<feature type="signal peptide" evidence="2">
    <location>
        <begin position="1"/>
        <end position="23"/>
    </location>
</feature>
<feature type="chain" id="PRO_5038685232" description="Lipoprotein" evidence="2">
    <location>
        <begin position="24"/>
        <end position="262"/>
    </location>
</feature>
<evidence type="ECO:0000256" key="2">
    <source>
        <dbReference type="SAM" id="SignalP"/>
    </source>
</evidence>
<sequence length="262" mass="29761">MKGILKKIVCVACVTALTVSVVACGNTADDKNAMSKGNNTKVEDNNKKYTKSDNNKNIDKSKKEHKYSDELAKYFPNVEGTVLKYSGTAEYGHVLTLSNVDEKNDKLILDFKGEIEDMSDGEGPSKEELMFEKEYEIGSDYVKEKQKNKERRHSQSIIREQTVLKLPLKEGNKWEEKVTIDGKEYTAIVKIVQISKDKDGKALIKTETVVKGIEHYPENMYKESKTFKEGKGIIEFKNVILFPKAYNGDKDAHMNFGYSLFE</sequence>
<gene>
    <name evidence="3" type="ORF">CLTEP_13020</name>
</gene>
<keyword evidence="4" id="KW-1185">Reference proteome</keyword>
<evidence type="ECO:0000256" key="1">
    <source>
        <dbReference type="SAM" id="MobiDB-lite"/>
    </source>
</evidence>
<dbReference type="EMBL" id="LTBA01000011">
    <property type="protein sequence ID" value="KYH34705.1"/>
    <property type="molecule type" value="Genomic_DNA"/>
</dbReference>
<dbReference type="AlphaFoldDB" id="A0A151B474"/>
<feature type="compositionally biased region" description="Basic and acidic residues" evidence="1">
    <location>
        <begin position="41"/>
        <end position="63"/>
    </location>
</feature>